<accession>A0A2T2X8H2</accession>
<dbReference type="Pfam" id="PF00528">
    <property type="entry name" value="BPD_transp_1"/>
    <property type="match status" value="1"/>
</dbReference>
<dbReference type="InterPro" id="IPR025966">
    <property type="entry name" value="OppC_N"/>
</dbReference>
<keyword evidence="6 7" id="KW-0472">Membrane</keyword>
<evidence type="ECO:0000256" key="1">
    <source>
        <dbReference type="ARBA" id="ARBA00004651"/>
    </source>
</evidence>
<evidence type="ECO:0000256" key="4">
    <source>
        <dbReference type="ARBA" id="ARBA00022692"/>
    </source>
</evidence>
<dbReference type="InterPro" id="IPR050366">
    <property type="entry name" value="BP-dependent_transpt_permease"/>
</dbReference>
<feature type="transmembrane region" description="Helical" evidence="7">
    <location>
        <begin position="208"/>
        <end position="230"/>
    </location>
</feature>
<protein>
    <submittedName>
        <fullName evidence="9">Peptide ABC transporter permease</fullName>
    </submittedName>
</protein>
<dbReference type="Gene3D" id="1.10.3720.10">
    <property type="entry name" value="MetI-like"/>
    <property type="match status" value="1"/>
</dbReference>
<proteinExistence type="inferred from homology"/>
<dbReference type="PROSITE" id="PS50928">
    <property type="entry name" value="ABC_TM1"/>
    <property type="match status" value="1"/>
</dbReference>
<gene>
    <name evidence="9" type="ORF">C7B43_04570</name>
</gene>
<dbReference type="InterPro" id="IPR035906">
    <property type="entry name" value="MetI-like_sf"/>
</dbReference>
<comment type="caution">
    <text evidence="9">The sequence shown here is derived from an EMBL/GenBank/DDBJ whole genome shotgun (WGS) entry which is preliminary data.</text>
</comment>
<evidence type="ECO:0000313" key="9">
    <source>
        <dbReference type="EMBL" id="PSR30748.1"/>
    </source>
</evidence>
<evidence type="ECO:0000256" key="7">
    <source>
        <dbReference type="RuleBase" id="RU363032"/>
    </source>
</evidence>
<feature type="transmembrane region" description="Helical" evidence="7">
    <location>
        <begin position="159"/>
        <end position="177"/>
    </location>
</feature>
<dbReference type="CDD" id="cd06261">
    <property type="entry name" value="TM_PBP2"/>
    <property type="match status" value="1"/>
</dbReference>
<dbReference type="SUPFAM" id="SSF161098">
    <property type="entry name" value="MetI-like"/>
    <property type="match status" value="1"/>
</dbReference>
<feature type="transmembrane region" description="Helical" evidence="7">
    <location>
        <begin position="36"/>
        <end position="55"/>
    </location>
</feature>
<dbReference type="PANTHER" id="PTHR43386">
    <property type="entry name" value="OLIGOPEPTIDE TRANSPORT SYSTEM PERMEASE PROTEIN APPC"/>
    <property type="match status" value="1"/>
</dbReference>
<dbReference type="InterPro" id="IPR000515">
    <property type="entry name" value="MetI-like"/>
</dbReference>
<dbReference type="Proteomes" id="UP000242699">
    <property type="component" value="Unassembled WGS sequence"/>
</dbReference>
<name>A0A2T2X8H2_9FIRM</name>
<dbReference type="GO" id="GO:0005886">
    <property type="term" value="C:plasma membrane"/>
    <property type="evidence" value="ECO:0007669"/>
    <property type="project" value="UniProtKB-SubCell"/>
</dbReference>
<sequence length="314" mass="33768">MSTSHVPISSPTVPTRRRLLRWRAIGRILEGDKRPIFGAAILAAFVLLAVCAPLLTPYSPSQTSFVPLSAPSARHWLGTTASGQDIMAQFLYGGRVSLGVGFAAGFIATLLAVVLGMFPAYLGGRTDTFMATFTNIMLVIPGLPLLIVITAYVHQTGPLVIALVIGLTGWAWGARILRSQTLTLSQRDFVIAARLAGENRWRILVAEILPNMLSLVVANLVFATIGAILAEASLEFLGLGNPDIVTWGTMLYWADAGEALLNGAWWWIVPPGLAIALVGLSLALINFGIDQLSNPRLRVNPSHRKTRNQKGAKL</sequence>
<comment type="similarity">
    <text evidence="7">Belongs to the binding-protein-dependent transport system permease family.</text>
</comment>
<feature type="domain" description="ABC transmembrane type-1" evidence="8">
    <location>
        <begin position="98"/>
        <end position="286"/>
    </location>
</feature>
<evidence type="ECO:0000256" key="6">
    <source>
        <dbReference type="ARBA" id="ARBA00023136"/>
    </source>
</evidence>
<dbReference type="PANTHER" id="PTHR43386:SF1">
    <property type="entry name" value="D,D-DIPEPTIDE TRANSPORT SYSTEM PERMEASE PROTEIN DDPC-RELATED"/>
    <property type="match status" value="1"/>
</dbReference>
<feature type="transmembrane region" description="Helical" evidence="7">
    <location>
        <begin position="264"/>
        <end position="289"/>
    </location>
</feature>
<dbReference type="AlphaFoldDB" id="A0A2T2X8H2"/>
<evidence type="ECO:0000313" key="10">
    <source>
        <dbReference type="Proteomes" id="UP000242699"/>
    </source>
</evidence>
<feature type="transmembrane region" description="Helical" evidence="7">
    <location>
        <begin position="129"/>
        <end position="153"/>
    </location>
</feature>
<dbReference type="EMBL" id="PXYT01000007">
    <property type="protein sequence ID" value="PSR30748.1"/>
    <property type="molecule type" value="Genomic_DNA"/>
</dbReference>
<dbReference type="GO" id="GO:0071916">
    <property type="term" value="F:dipeptide transmembrane transporter activity"/>
    <property type="evidence" value="ECO:0007669"/>
    <property type="project" value="TreeGrafter"/>
</dbReference>
<keyword evidence="5 7" id="KW-1133">Transmembrane helix</keyword>
<keyword evidence="3" id="KW-1003">Cell membrane</keyword>
<evidence type="ECO:0000259" key="8">
    <source>
        <dbReference type="PROSITE" id="PS50928"/>
    </source>
</evidence>
<organism evidence="9 10">
    <name type="scientific">Sulfobacillus benefaciens</name>
    <dbReference type="NCBI Taxonomy" id="453960"/>
    <lineage>
        <taxon>Bacteria</taxon>
        <taxon>Bacillati</taxon>
        <taxon>Bacillota</taxon>
        <taxon>Clostridia</taxon>
        <taxon>Eubacteriales</taxon>
        <taxon>Clostridiales Family XVII. Incertae Sedis</taxon>
        <taxon>Sulfobacillus</taxon>
    </lineage>
</organism>
<feature type="transmembrane region" description="Helical" evidence="7">
    <location>
        <begin position="100"/>
        <end position="122"/>
    </location>
</feature>
<dbReference type="Pfam" id="PF12911">
    <property type="entry name" value="OppC_N"/>
    <property type="match status" value="1"/>
</dbReference>
<comment type="subcellular location">
    <subcellularLocation>
        <location evidence="1 7">Cell membrane</location>
        <topology evidence="1 7">Multi-pass membrane protein</topology>
    </subcellularLocation>
</comment>
<keyword evidence="2 7" id="KW-0813">Transport</keyword>
<reference evidence="9 10" key="1">
    <citation type="journal article" date="2014" name="BMC Genomics">
        <title>Comparison of environmental and isolate Sulfobacillus genomes reveals diverse carbon, sulfur, nitrogen, and hydrogen metabolisms.</title>
        <authorList>
            <person name="Justice N.B."/>
            <person name="Norman A."/>
            <person name="Brown C.T."/>
            <person name="Singh A."/>
            <person name="Thomas B.C."/>
            <person name="Banfield J.F."/>
        </authorList>
    </citation>
    <scope>NUCLEOTIDE SEQUENCE [LARGE SCALE GENOMIC DNA]</scope>
    <source>
        <strain evidence="9">AMDSBA1</strain>
    </source>
</reference>
<keyword evidence="4 7" id="KW-0812">Transmembrane</keyword>
<evidence type="ECO:0000256" key="3">
    <source>
        <dbReference type="ARBA" id="ARBA00022475"/>
    </source>
</evidence>
<evidence type="ECO:0000256" key="2">
    <source>
        <dbReference type="ARBA" id="ARBA00022448"/>
    </source>
</evidence>
<evidence type="ECO:0000256" key="5">
    <source>
        <dbReference type="ARBA" id="ARBA00022989"/>
    </source>
</evidence>